<dbReference type="Proteomes" id="UP000436088">
    <property type="component" value="Unassembled WGS sequence"/>
</dbReference>
<name>A0A6A2YIC9_HIBSY</name>
<gene>
    <name evidence="1" type="ORF">F3Y22_tig00111693pilonHSYRG00051</name>
</gene>
<reference evidence="1" key="1">
    <citation type="submission" date="2019-09" db="EMBL/GenBank/DDBJ databases">
        <title>Draft genome information of white flower Hibiscus syriacus.</title>
        <authorList>
            <person name="Kim Y.-M."/>
        </authorList>
    </citation>
    <scope>NUCLEOTIDE SEQUENCE [LARGE SCALE GENOMIC DNA]</scope>
    <source>
        <strain evidence="1">YM2019G1</strain>
    </source>
</reference>
<protein>
    <submittedName>
        <fullName evidence="1">Uncharacterized protein</fullName>
    </submittedName>
</protein>
<sequence length="54" mass="5939">MSGCPPGKAKEGLVTGVGWNKRRACEDDDRERECRCGRHGVAGWNSSHQGLQVR</sequence>
<organism evidence="1 2">
    <name type="scientific">Hibiscus syriacus</name>
    <name type="common">Rose of Sharon</name>
    <dbReference type="NCBI Taxonomy" id="106335"/>
    <lineage>
        <taxon>Eukaryota</taxon>
        <taxon>Viridiplantae</taxon>
        <taxon>Streptophyta</taxon>
        <taxon>Embryophyta</taxon>
        <taxon>Tracheophyta</taxon>
        <taxon>Spermatophyta</taxon>
        <taxon>Magnoliopsida</taxon>
        <taxon>eudicotyledons</taxon>
        <taxon>Gunneridae</taxon>
        <taxon>Pentapetalae</taxon>
        <taxon>rosids</taxon>
        <taxon>malvids</taxon>
        <taxon>Malvales</taxon>
        <taxon>Malvaceae</taxon>
        <taxon>Malvoideae</taxon>
        <taxon>Hibiscus</taxon>
    </lineage>
</organism>
<proteinExistence type="predicted"/>
<keyword evidence="2" id="KW-1185">Reference proteome</keyword>
<evidence type="ECO:0000313" key="1">
    <source>
        <dbReference type="EMBL" id="KAE8675104.1"/>
    </source>
</evidence>
<comment type="caution">
    <text evidence="1">The sequence shown here is derived from an EMBL/GenBank/DDBJ whole genome shotgun (WGS) entry which is preliminary data.</text>
</comment>
<dbReference type="AlphaFoldDB" id="A0A6A2YIC9"/>
<dbReference type="EMBL" id="VEPZ02001405">
    <property type="protein sequence ID" value="KAE8675104.1"/>
    <property type="molecule type" value="Genomic_DNA"/>
</dbReference>
<evidence type="ECO:0000313" key="2">
    <source>
        <dbReference type="Proteomes" id="UP000436088"/>
    </source>
</evidence>
<accession>A0A6A2YIC9</accession>